<proteinExistence type="predicted"/>
<name>A0A850DV88_9MICO</name>
<reference evidence="2 3" key="1">
    <citation type="submission" date="2020-05" db="EMBL/GenBank/DDBJ databases">
        <title>Genome Sequencing of Type Strains.</title>
        <authorList>
            <person name="Lemaire J.F."/>
            <person name="Inderbitzin P."/>
            <person name="Gregorio O.A."/>
            <person name="Collins S.B."/>
            <person name="Wespe N."/>
            <person name="Knight-Connoni V."/>
        </authorList>
    </citation>
    <scope>NUCLEOTIDE SEQUENCE [LARGE SCALE GENOMIC DNA]</scope>
    <source>
        <strain evidence="2 3">DSM 20512</strain>
    </source>
</reference>
<dbReference type="Pfam" id="PF13524">
    <property type="entry name" value="Glyco_trans_1_2"/>
    <property type="match status" value="1"/>
</dbReference>
<dbReference type="Proteomes" id="UP000539146">
    <property type="component" value="Unassembled WGS sequence"/>
</dbReference>
<dbReference type="AlphaFoldDB" id="A0A850DV88"/>
<dbReference type="EMBL" id="JABMCG010000125">
    <property type="protein sequence ID" value="NUU29546.1"/>
    <property type="molecule type" value="Genomic_DNA"/>
</dbReference>
<dbReference type="SUPFAM" id="SSF53756">
    <property type="entry name" value="UDP-Glycosyltransferase/glycogen phosphorylase"/>
    <property type="match status" value="1"/>
</dbReference>
<evidence type="ECO:0000259" key="1">
    <source>
        <dbReference type="Pfam" id="PF13524"/>
    </source>
</evidence>
<evidence type="ECO:0000313" key="3">
    <source>
        <dbReference type="Proteomes" id="UP000539146"/>
    </source>
</evidence>
<dbReference type="RefSeq" id="WP_175326758.1">
    <property type="nucleotide sequence ID" value="NZ_BAAAWP010000001.1"/>
</dbReference>
<organism evidence="2 3">
    <name type="scientific">Curtobacterium citreum</name>
    <dbReference type="NCBI Taxonomy" id="2036"/>
    <lineage>
        <taxon>Bacteria</taxon>
        <taxon>Bacillati</taxon>
        <taxon>Actinomycetota</taxon>
        <taxon>Actinomycetes</taxon>
        <taxon>Micrococcales</taxon>
        <taxon>Microbacteriaceae</taxon>
        <taxon>Curtobacterium</taxon>
    </lineage>
</organism>
<dbReference type="InterPro" id="IPR055259">
    <property type="entry name" value="YkvP/CgeB_Glyco_trans-like"/>
</dbReference>
<protein>
    <recommendedName>
        <fullName evidence="1">Spore protein YkvP/CgeB glycosyl transferase-like domain-containing protein</fullName>
    </recommendedName>
</protein>
<dbReference type="Gene3D" id="3.40.50.2000">
    <property type="entry name" value="Glycogen Phosphorylase B"/>
    <property type="match status" value="1"/>
</dbReference>
<feature type="domain" description="Spore protein YkvP/CgeB glycosyl transferase-like" evidence="1">
    <location>
        <begin position="141"/>
        <end position="278"/>
    </location>
</feature>
<gene>
    <name evidence="2" type="ORF">HP467_15755</name>
</gene>
<sequence length="290" mass="30897">MVNRAMLGRLTSTWKSSAGTKLLWTYTPNTYGLEQHADGTVYHCVDLLGAVRGIDSNLIAREEARLARSGVLAVASSSVVYDHLKSVGFADVRLWSNVADTAPIAAAVARAERRVERAVFAGNLTSSKVDFDLLGDLLDRGVRVELAGPVSEGGGSAATQVSALEDKGAVYHGHLGYAALSELYASSTVGLIPYLINQYTTGVNPLKTFEYLAAGLKVVSTAIPAVESRPGHVDIARSRKQFSRAVAQSVGVPSSSEITARSEIANHHSWGRRGREIHELVSELTGDHAS</sequence>
<comment type="caution">
    <text evidence="2">The sequence shown here is derived from an EMBL/GenBank/DDBJ whole genome shotgun (WGS) entry which is preliminary data.</text>
</comment>
<accession>A0A850DV88</accession>
<evidence type="ECO:0000313" key="2">
    <source>
        <dbReference type="EMBL" id="NUU29546.1"/>
    </source>
</evidence>